<accession>A0A9E7HJ48</accession>
<dbReference type="EMBL" id="CP097510">
    <property type="protein sequence ID" value="URE32068.1"/>
    <property type="molecule type" value="Genomic_DNA"/>
</dbReference>
<dbReference type="InterPro" id="IPR004209">
    <property type="entry name" value="FTR_bsu"/>
</dbReference>
<proteinExistence type="predicted"/>
<protein>
    <recommendedName>
        <fullName evidence="3">Ferredoxin-thioredoxin reductase catalytic chain, chloroplastic</fullName>
    </recommendedName>
</protein>
<dbReference type="PANTHER" id="PTHR35113:SF1">
    <property type="entry name" value="FERREDOXIN-THIOREDOXIN REDUCTASE CATALYTIC CHAIN, CHLOROPLASTIC"/>
    <property type="match status" value="1"/>
</dbReference>
<organism evidence="1 2">
    <name type="scientific">Musa troglodytarum</name>
    <name type="common">fe'i banana</name>
    <dbReference type="NCBI Taxonomy" id="320322"/>
    <lineage>
        <taxon>Eukaryota</taxon>
        <taxon>Viridiplantae</taxon>
        <taxon>Streptophyta</taxon>
        <taxon>Embryophyta</taxon>
        <taxon>Tracheophyta</taxon>
        <taxon>Spermatophyta</taxon>
        <taxon>Magnoliopsida</taxon>
        <taxon>Liliopsida</taxon>
        <taxon>Zingiberales</taxon>
        <taxon>Musaceae</taxon>
        <taxon>Musa</taxon>
    </lineage>
</organism>
<evidence type="ECO:0000313" key="2">
    <source>
        <dbReference type="Proteomes" id="UP001055439"/>
    </source>
</evidence>
<sequence>MSIQNAFPGVVLPSLTPATSSRHRPRRLMVRAKVEPSDNSVEVMRKFSEQYAYHSGTSFCVDKGVVIKVHLSCSTFLPKLVKVGPYLIRIKAAIINSTM</sequence>
<dbReference type="Proteomes" id="UP001055439">
    <property type="component" value="Chromosome 8"/>
</dbReference>
<gene>
    <name evidence="1" type="ORF">MUK42_34425</name>
</gene>
<evidence type="ECO:0000313" key="1">
    <source>
        <dbReference type="EMBL" id="URE32068.1"/>
    </source>
</evidence>
<keyword evidence="2" id="KW-1185">Reference proteome</keyword>
<dbReference type="AlphaFoldDB" id="A0A9E7HJ48"/>
<dbReference type="OrthoDB" id="1641at2759"/>
<evidence type="ECO:0008006" key="3">
    <source>
        <dbReference type="Google" id="ProtNLM"/>
    </source>
</evidence>
<reference evidence="1" key="1">
    <citation type="submission" date="2022-05" db="EMBL/GenBank/DDBJ databases">
        <title>The Musa troglodytarum L. genome provides insights into the mechanism of non-climacteric behaviour and enrichment of carotenoids.</title>
        <authorList>
            <person name="Wang J."/>
        </authorList>
    </citation>
    <scope>NUCLEOTIDE SEQUENCE</scope>
    <source>
        <tissue evidence="1">Leaf</tissue>
    </source>
</reference>
<dbReference type="PANTHER" id="PTHR35113">
    <property type="entry name" value="FERREDOXIN-THIOREDOXIN REDUCTASE CATALYTIC CHAIN, CHLOROPLASTIC"/>
    <property type="match status" value="1"/>
</dbReference>
<dbReference type="GO" id="GO:0016730">
    <property type="term" value="F:oxidoreductase activity, acting on iron-sulfur proteins as donors"/>
    <property type="evidence" value="ECO:0007669"/>
    <property type="project" value="InterPro"/>
</dbReference>
<name>A0A9E7HJ48_9LILI</name>